<evidence type="ECO:0000256" key="1">
    <source>
        <dbReference type="SAM" id="MobiDB-lite"/>
    </source>
</evidence>
<name>A0A1I7UCI7_9PELO</name>
<sequence length="85" mass="9584">MARRFGHSQQSVVSSKNEEKPKSERVGQSVHNTMLCPCCNELPGLDCSSLCYRNERFHVMSILKEKSNQNSFCATRASESESLTK</sequence>
<reference evidence="3" key="1">
    <citation type="submission" date="2016-11" db="UniProtKB">
        <authorList>
            <consortium name="WormBaseParasite"/>
        </authorList>
    </citation>
    <scope>IDENTIFICATION</scope>
</reference>
<dbReference type="WBParaSite" id="Csp11.Scaffold629.g7950.t1">
    <property type="protein sequence ID" value="Csp11.Scaffold629.g7950.t1"/>
    <property type="gene ID" value="Csp11.Scaffold629.g7950"/>
</dbReference>
<dbReference type="AlphaFoldDB" id="A0A1I7UCI7"/>
<evidence type="ECO:0000313" key="3">
    <source>
        <dbReference type="WBParaSite" id="Csp11.Scaffold629.g7950.t1"/>
    </source>
</evidence>
<keyword evidence="2" id="KW-1185">Reference proteome</keyword>
<feature type="region of interest" description="Disordered" evidence="1">
    <location>
        <begin position="1"/>
        <end position="26"/>
    </location>
</feature>
<evidence type="ECO:0000313" key="2">
    <source>
        <dbReference type="Proteomes" id="UP000095282"/>
    </source>
</evidence>
<organism evidence="2 3">
    <name type="scientific">Caenorhabditis tropicalis</name>
    <dbReference type="NCBI Taxonomy" id="1561998"/>
    <lineage>
        <taxon>Eukaryota</taxon>
        <taxon>Metazoa</taxon>
        <taxon>Ecdysozoa</taxon>
        <taxon>Nematoda</taxon>
        <taxon>Chromadorea</taxon>
        <taxon>Rhabditida</taxon>
        <taxon>Rhabditina</taxon>
        <taxon>Rhabditomorpha</taxon>
        <taxon>Rhabditoidea</taxon>
        <taxon>Rhabditidae</taxon>
        <taxon>Peloderinae</taxon>
        <taxon>Caenorhabditis</taxon>
    </lineage>
</organism>
<feature type="compositionally biased region" description="Basic and acidic residues" evidence="1">
    <location>
        <begin position="16"/>
        <end position="25"/>
    </location>
</feature>
<proteinExistence type="predicted"/>
<accession>A0A1I7UCI7</accession>
<protein>
    <submittedName>
        <fullName evidence="3">HIT-type domain-containing protein</fullName>
    </submittedName>
</protein>
<dbReference type="Proteomes" id="UP000095282">
    <property type="component" value="Unplaced"/>
</dbReference>